<dbReference type="Gene3D" id="1.10.10.60">
    <property type="entry name" value="Homeodomain-like"/>
    <property type="match status" value="2"/>
</dbReference>
<dbReference type="Proteomes" id="UP000789901">
    <property type="component" value="Unassembled WGS sequence"/>
</dbReference>
<reference evidence="3 4" key="1">
    <citation type="submission" date="2021-06" db="EMBL/GenBank/DDBJ databases">
        <authorList>
            <person name="Kallberg Y."/>
            <person name="Tangrot J."/>
            <person name="Rosling A."/>
        </authorList>
    </citation>
    <scope>NUCLEOTIDE SEQUENCE [LARGE SCALE GENOMIC DNA]</scope>
    <source>
        <strain evidence="3 4">120-4 pot B 10/14</strain>
    </source>
</reference>
<feature type="domain" description="HTH CENPB-type" evidence="2">
    <location>
        <begin position="51"/>
        <end position="122"/>
    </location>
</feature>
<protein>
    <submittedName>
        <fullName evidence="3">30081_t:CDS:1</fullName>
    </submittedName>
</protein>
<feature type="non-terminal residue" evidence="3">
    <location>
        <position position="257"/>
    </location>
</feature>
<comment type="caution">
    <text evidence="3">The sequence shown here is derived from an EMBL/GenBank/DDBJ whole genome shotgun (WGS) entry which is preliminary data.</text>
</comment>
<proteinExistence type="predicted"/>
<keyword evidence="4" id="KW-1185">Reference proteome</keyword>
<dbReference type="SMART" id="SM00674">
    <property type="entry name" value="CENPB"/>
    <property type="match status" value="1"/>
</dbReference>
<evidence type="ECO:0000256" key="1">
    <source>
        <dbReference type="ARBA" id="ARBA00023125"/>
    </source>
</evidence>
<dbReference type="Pfam" id="PF03221">
    <property type="entry name" value="HTH_Tnp_Tc5"/>
    <property type="match status" value="1"/>
</dbReference>
<feature type="non-terminal residue" evidence="3">
    <location>
        <position position="1"/>
    </location>
</feature>
<dbReference type="InterPro" id="IPR006600">
    <property type="entry name" value="HTH_CenpB_DNA-bd_dom"/>
</dbReference>
<sequence length="257" mass="29276">AQKTEIWRLKLKGISQIKLAKQFGIAEATISGIVREKEKWLALDLNSTNAYLKRQRPEKFFLLEEALALWISRANTALQTVTGAIIQRKATQLAEALEVIGFNASDGWLSRFKKWHHIKEYKRLGKGASAPLEDLPRFHSELQEINKKYKPENVYNADETGHLDSQMQLARCLILLIVDGASTHALEKGFTPTNVNLHFFPLRTTAHLQLCDAGIIWSFKDRIEAFDFYLEFGNPSEELTIKDAIDFTTSAWKKVTS</sequence>
<accession>A0ABN7WYH7</accession>
<dbReference type="Pfam" id="PF03184">
    <property type="entry name" value="DDE_1"/>
    <property type="match status" value="1"/>
</dbReference>
<dbReference type="EMBL" id="CAJVQB010072011">
    <property type="protein sequence ID" value="CAG8843316.1"/>
    <property type="molecule type" value="Genomic_DNA"/>
</dbReference>
<gene>
    <name evidence="3" type="ORF">GMARGA_LOCUS36477</name>
</gene>
<dbReference type="PROSITE" id="PS51253">
    <property type="entry name" value="HTH_CENPB"/>
    <property type="match status" value="1"/>
</dbReference>
<dbReference type="InterPro" id="IPR004875">
    <property type="entry name" value="DDE_SF_endonuclease_dom"/>
</dbReference>
<evidence type="ECO:0000259" key="2">
    <source>
        <dbReference type="PROSITE" id="PS51253"/>
    </source>
</evidence>
<dbReference type="PANTHER" id="PTHR19303:SF36">
    <property type="entry name" value="TIGGER TRANSPOSABLE ELEMENT-DERIVED PROTEIN 3"/>
    <property type="match status" value="1"/>
</dbReference>
<dbReference type="InterPro" id="IPR050863">
    <property type="entry name" value="CenT-Element_Derived"/>
</dbReference>
<keyword evidence="1" id="KW-0238">DNA-binding</keyword>
<dbReference type="SUPFAM" id="SSF46689">
    <property type="entry name" value="Homeodomain-like"/>
    <property type="match status" value="1"/>
</dbReference>
<evidence type="ECO:0000313" key="4">
    <source>
        <dbReference type="Proteomes" id="UP000789901"/>
    </source>
</evidence>
<dbReference type="InterPro" id="IPR009057">
    <property type="entry name" value="Homeodomain-like_sf"/>
</dbReference>
<name>A0ABN7WYH7_GIGMA</name>
<evidence type="ECO:0000313" key="3">
    <source>
        <dbReference type="EMBL" id="CAG8843316.1"/>
    </source>
</evidence>
<organism evidence="3 4">
    <name type="scientific">Gigaspora margarita</name>
    <dbReference type="NCBI Taxonomy" id="4874"/>
    <lineage>
        <taxon>Eukaryota</taxon>
        <taxon>Fungi</taxon>
        <taxon>Fungi incertae sedis</taxon>
        <taxon>Mucoromycota</taxon>
        <taxon>Glomeromycotina</taxon>
        <taxon>Glomeromycetes</taxon>
        <taxon>Diversisporales</taxon>
        <taxon>Gigasporaceae</taxon>
        <taxon>Gigaspora</taxon>
    </lineage>
</organism>
<dbReference type="PANTHER" id="PTHR19303">
    <property type="entry name" value="TRANSPOSON"/>
    <property type="match status" value="1"/>
</dbReference>